<dbReference type="InParanoid" id="G3J714"/>
<dbReference type="KEGG" id="cmt:CCM_01746"/>
<evidence type="ECO:0000313" key="7">
    <source>
        <dbReference type="EMBL" id="EGX97087.1"/>
    </source>
</evidence>
<evidence type="ECO:0000259" key="6">
    <source>
        <dbReference type="Pfam" id="PF01878"/>
    </source>
</evidence>
<feature type="domain" description="EVE" evidence="6">
    <location>
        <begin position="153"/>
        <end position="318"/>
    </location>
</feature>
<evidence type="ECO:0000256" key="1">
    <source>
        <dbReference type="ARBA" id="ARBA00004123"/>
    </source>
</evidence>
<dbReference type="CDD" id="cd21133">
    <property type="entry name" value="EVE"/>
    <property type="match status" value="1"/>
</dbReference>
<dbReference type="FunFam" id="3.10.590.10:FF:000003">
    <property type="entry name" value="Thymocyte nuclear protein 1"/>
    <property type="match status" value="1"/>
</dbReference>
<dbReference type="Proteomes" id="UP000001610">
    <property type="component" value="Unassembled WGS sequence"/>
</dbReference>
<dbReference type="PANTHER" id="PTHR14087:SF7">
    <property type="entry name" value="THYMOCYTE NUCLEAR PROTEIN 1"/>
    <property type="match status" value="1"/>
</dbReference>
<comment type="subcellular location">
    <subcellularLocation>
        <location evidence="1">Nucleus</location>
    </subcellularLocation>
</comment>
<dbReference type="RefSeq" id="XP_006666964.1">
    <property type="nucleotide sequence ID" value="XM_006666901.1"/>
</dbReference>
<keyword evidence="8" id="KW-1185">Reference proteome</keyword>
<dbReference type="AlphaFoldDB" id="G3J714"/>
<dbReference type="VEuPathDB" id="FungiDB:CCM_01746"/>
<keyword evidence="3" id="KW-0597">Phosphoprotein</keyword>
<sequence length="332" mass="35911">MPARKRGSAVANGTDNAEPVAKRRSSRQAAAATASKGAAEADPAVNLDTTRSADPAPTNPPKKAAAKVSLSSQAKAGGKESATTEDAKLKPPKVSKQAASSAAAKPDKKGSKKTKAAKHNEEKGAGRAGSEDPDVDSIPAVNPDAPKHEGEWYWLLKAEPETRMENGHDVRFSIDDLRAKTKPEGWDGIRAYPGMKDDSSSRNNMRNMNVGDKAFFYHSNCKEPGIVGIMEIVKEFSEDKSARRPGTPYYDPSSTKDKPKWDLVHVEFRKKFAVPIYLKELRTMGAAGGPLQEMQMLKLGRLSVSKVSAGEWKTLCELADKKAKEAGLEHEE</sequence>
<dbReference type="Pfam" id="PF01878">
    <property type="entry name" value="EVE"/>
    <property type="match status" value="1"/>
</dbReference>
<feature type="compositionally biased region" description="Low complexity" evidence="5">
    <location>
        <begin position="92"/>
        <end position="104"/>
    </location>
</feature>
<dbReference type="EMBL" id="JH126399">
    <property type="protein sequence ID" value="EGX97087.1"/>
    <property type="molecule type" value="Genomic_DNA"/>
</dbReference>
<dbReference type="InterPro" id="IPR002740">
    <property type="entry name" value="EVE_domain"/>
</dbReference>
<dbReference type="PANTHER" id="PTHR14087">
    <property type="entry name" value="THYMOCYTE NUCLEAR PROTEIN 1"/>
    <property type="match status" value="1"/>
</dbReference>
<name>G3J714_CORMM</name>
<proteinExistence type="predicted"/>
<accession>G3J714</accession>
<evidence type="ECO:0000256" key="3">
    <source>
        <dbReference type="ARBA" id="ARBA00022553"/>
    </source>
</evidence>
<dbReference type="OrthoDB" id="41445at2759"/>
<evidence type="ECO:0000256" key="2">
    <source>
        <dbReference type="ARBA" id="ARBA00014654"/>
    </source>
</evidence>
<dbReference type="eggNOG" id="KOG3383">
    <property type="taxonomic scope" value="Eukaryota"/>
</dbReference>
<evidence type="ECO:0000313" key="8">
    <source>
        <dbReference type="Proteomes" id="UP000001610"/>
    </source>
</evidence>
<reference evidence="7 8" key="1">
    <citation type="journal article" date="2011" name="Genome Biol.">
        <title>Genome sequence of the insect pathogenic fungus Cordyceps militaris, a valued traditional Chinese medicine.</title>
        <authorList>
            <person name="Zheng P."/>
            <person name="Xia Y."/>
            <person name="Xiao G."/>
            <person name="Xiong C."/>
            <person name="Hu X."/>
            <person name="Zhang S."/>
            <person name="Zheng H."/>
            <person name="Huang Y."/>
            <person name="Zhou Y."/>
            <person name="Wang S."/>
            <person name="Zhao G.P."/>
            <person name="Liu X."/>
            <person name="St Leger R.J."/>
            <person name="Wang C."/>
        </authorList>
    </citation>
    <scope>NUCLEOTIDE SEQUENCE [LARGE SCALE GENOMIC DNA]</scope>
    <source>
        <strain evidence="7 8">CM01</strain>
    </source>
</reference>
<dbReference type="STRING" id="983644.G3J714"/>
<dbReference type="GeneID" id="18163776"/>
<keyword evidence="4" id="KW-0539">Nucleus</keyword>
<dbReference type="HOGENOM" id="CLU_041799_0_2_1"/>
<dbReference type="InterPro" id="IPR047197">
    <property type="entry name" value="THYN1-like_EVE"/>
</dbReference>
<gene>
    <name evidence="7" type="ORF">CCM_01746</name>
</gene>
<feature type="compositionally biased region" description="Low complexity" evidence="5">
    <location>
        <begin position="27"/>
        <end position="41"/>
    </location>
</feature>
<dbReference type="InterPro" id="IPR015947">
    <property type="entry name" value="PUA-like_sf"/>
</dbReference>
<dbReference type="Gene3D" id="3.10.590.10">
    <property type="entry name" value="ph1033 like domains"/>
    <property type="match status" value="1"/>
</dbReference>
<evidence type="ECO:0000256" key="5">
    <source>
        <dbReference type="SAM" id="MobiDB-lite"/>
    </source>
</evidence>
<protein>
    <recommendedName>
        <fullName evidence="2">Thymocyte nuclear protein 1</fullName>
    </recommendedName>
</protein>
<dbReference type="GO" id="GO:0005634">
    <property type="term" value="C:nucleus"/>
    <property type="evidence" value="ECO:0007669"/>
    <property type="project" value="UniProtKB-SubCell"/>
</dbReference>
<organism evidence="7 8">
    <name type="scientific">Cordyceps militaris (strain CM01)</name>
    <name type="common">Caterpillar fungus</name>
    <dbReference type="NCBI Taxonomy" id="983644"/>
    <lineage>
        <taxon>Eukaryota</taxon>
        <taxon>Fungi</taxon>
        <taxon>Dikarya</taxon>
        <taxon>Ascomycota</taxon>
        <taxon>Pezizomycotina</taxon>
        <taxon>Sordariomycetes</taxon>
        <taxon>Hypocreomycetidae</taxon>
        <taxon>Hypocreales</taxon>
        <taxon>Cordycipitaceae</taxon>
        <taxon>Cordyceps</taxon>
    </lineage>
</organism>
<dbReference type="OMA" id="TEPEGWD"/>
<dbReference type="SUPFAM" id="SSF88697">
    <property type="entry name" value="PUA domain-like"/>
    <property type="match status" value="1"/>
</dbReference>
<feature type="region of interest" description="Disordered" evidence="5">
    <location>
        <begin position="1"/>
        <end position="146"/>
    </location>
</feature>
<dbReference type="InterPro" id="IPR052181">
    <property type="entry name" value="5hmC_binding"/>
</dbReference>
<evidence type="ECO:0000256" key="4">
    <source>
        <dbReference type="ARBA" id="ARBA00023242"/>
    </source>
</evidence>